<dbReference type="SUPFAM" id="SSF56935">
    <property type="entry name" value="Porins"/>
    <property type="match status" value="1"/>
</dbReference>
<evidence type="ECO:0000259" key="3">
    <source>
        <dbReference type="Pfam" id="PF25183"/>
    </source>
</evidence>
<accession>A0A2N9M089</accession>
<keyword evidence="4" id="KW-0675">Receptor</keyword>
<dbReference type="Pfam" id="PF25183">
    <property type="entry name" value="OMP_b-brl_4"/>
    <property type="match status" value="1"/>
</dbReference>
<feature type="region of interest" description="Disordered" evidence="1">
    <location>
        <begin position="1157"/>
        <end position="1178"/>
    </location>
</feature>
<name>A0A2N9M089_9BACT</name>
<dbReference type="EMBL" id="OKRB01000130">
    <property type="protein sequence ID" value="SPE28880.1"/>
    <property type="molecule type" value="Genomic_DNA"/>
</dbReference>
<feature type="domain" description="TonB-dependent transporter Oar-like beta-barrel" evidence="3">
    <location>
        <begin position="264"/>
        <end position="1191"/>
    </location>
</feature>
<dbReference type="Pfam" id="PF13620">
    <property type="entry name" value="CarboxypepD_reg"/>
    <property type="match status" value="1"/>
</dbReference>
<evidence type="ECO:0000256" key="1">
    <source>
        <dbReference type="SAM" id="MobiDB-lite"/>
    </source>
</evidence>
<proteinExistence type="predicted"/>
<organism evidence="4 5">
    <name type="scientific">Candidatus Sulfuritelmatomonas gaucii</name>
    <dbReference type="NCBI Taxonomy" id="2043161"/>
    <lineage>
        <taxon>Bacteria</taxon>
        <taxon>Pseudomonadati</taxon>
        <taxon>Acidobacteriota</taxon>
        <taxon>Terriglobia</taxon>
        <taxon>Terriglobales</taxon>
        <taxon>Acidobacteriaceae</taxon>
        <taxon>Candidatus Sulfuritelmatomonas</taxon>
    </lineage>
</organism>
<evidence type="ECO:0000313" key="5">
    <source>
        <dbReference type="Proteomes" id="UP000239735"/>
    </source>
</evidence>
<dbReference type="Proteomes" id="UP000239735">
    <property type="component" value="Unassembled WGS sequence"/>
</dbReference>
<dbReference type="AlphaFoldDB" id="A0A2N9M089"/>
<feature type="signal peptide" evidence="2">
    <location>
        <begin position="1"/>
        <end position="34"/>
    </location>
</feature>
<keyword evidence="2" id="KW-0732">Signal</keyword>
<evidence type="ECO:0000313" key="4">
    <source>
        <dbReference type="EMBL" id="SPE28880.1"/>
    </source>
</evidence>
<dbReference type="InterPro" id="IPR057601">
    <property type="entry name" value="Oar-like_b-barrel"/>
</dbReference>
<protein>
    <submittedName>
        <fullName evidence="4">TonB-dependent receptor</fullName>
    </submittedName>
</protein>
<dbReference type="InterPro" id="IPR008969">
    <property type="entry name" value="CarboxyPept-like_regulatory"/>
</dbReference>
<evidence type="ECO:0000256" key="2">
    <source>
        <dbReference type="SAM" id="SignalP"/>
    </source>
</evidence>
<feature type="chain" id="PRO_5014925690" evidence="2">
    <location>
        <begin position="35"/>
        <end position="1198"/>
    </location>
</feature>
<dbReference type="SUPFAM" id="SSF49464">
    <property type="entry name" value="Carboxypeptidase regulatory domain-like"/>
    <property type="match status" value="1"/>
</dbReference>
<reference evidence="5" key="1">
    <citation type="submission" date="2018-02" db="EMBL/GenBank/DDBJ databases">
        <authorList>
            <person name="Hausmann B."/>
        </authorList>
    </citation>
    <scope>NUCLEOTIDE SEQUENCE [LARGE SCALE GENOMIC DNA]</scope>
    <source>
        <strain evidence="5">Peat soil MAG SbA5</strain>
    </source>
</reference>
<sequence>MRANKATQVSSRSAGLWSLMLLLVFAGASLTAYAQQITGSIVGTVKDPQDAVVSGAGVKATNTNTGFTRSAPANGYGEFRIDYLPVGNYTVEVTAANFKTFVQKNIMVTVDQTQTLAVMLEIGAQTQTVTVTEAPPLVDTTTAELGRTISPAEITGMPLVNRNAYSMLSLTPGVMANSMSQQSNPSGTPNFVIGLPSTDVQINGSIDGGNPEVSFYLDGGLNINGIRNYGNQLPNPDALEEFRVETSDFSAQYGHMSAAVVTAVTKSGTNQFHGTLFEFNRNTDFNAYNWNAPKDLNGNFIKAPYHRNQFGGVMGGPIKKDKAFFFFSYGGLRQVVGQYVSGGRVPTAAERLGDFTQDLPNPSDSAGKYSYYHSTPFTINNPVTKAHYTGNTNTSSGCPAGGTANNPTNLNCLPPSAEDALAATVMGGKNTNASLPLPNAPLSGSSTNLQWIGYFTGPTDENEYLAKYDQALSDKDHVAATYFFVRTTQNAFGGGNIAPWTINQSYTNQTNANVSDVHTFGPTTANQAWLSYTRAAGGRVNLPTANAGQLGSNYTIQGPSTLPDLNVSGYFHAQDSLAGPVTTSDFYSLRDMVSMTKGKHSLYFGGELALDKGMFVGNLYNYGNFSYASSAPTTTGNALADFYTGMLSSMEQDTPYHTLMSAWHTAVFFQDNYRITPRFTADLGIRWDIDTPPVESSNLTAAFIPSKAALTSNGGVGGTESTVIPNAPAGMFFPGDSGVARGIISTKYHHVAPRIGFAWDPFGDGKTAIRAGAGVFYGTTSGNEWNQPGNANPYAVRQTFGSVRSASDPYNTQMVNGTASSFPSGDPFPYTFNPKSPRFLLPASIESIGTNVQWPYIYQFNLAVQRQLPWQVALTAAYVGTISRDVPTMIDGNYAPYVPGISGENSGSSGTGGYNARRPYDQNATGTGTLGQNIFLITNQTASYHSLQIAAGRPLARNVMVNGYYVWSHAIQSSNESAIGQMTAQDFANLNEERGPMDADRRNIATISGMWNIDYYHGKNFFMKQVVNGWTISPIWVMQSGSPFSVTTGSNKNDDSANANRPDFDTVNPVSAFLDPHRPRAKAAAEWFNTAAFVNNGPGIAGGIGPGGADGNVPRDYLRNPGYRDVDLGLFRDFRFGEGITFQLRGEATNAFNLVSLGGPGGSGPPPTDGAAPSSSGFGVITGASSPRVIQVGGRLTF</sequence>
<gene>
    <name evidence="4" type="ORF">SBA5_70032</name>
</gene>
<dbReference type="Gene3D" id="2.60.40.1120">
    <property type="entry name" value="Carboxypeptidase-like, regulatory domain"/>
    <property type="match status" value="1"/>
</dbReference>